<dbReference type="AlphaFoldDB" id="A0A8T5GEQ1"/>
<comment type="caution">
    <text evidence="1">The sequence shown here is derived from an EMBL/GenBank/DDBJ whole genome shotgun (WGS) entry which is preliminary data.</text>
</comment>
<gene>
    <name evidence="1" type="ORF">HON47_00380</name>
</gene>
<proteinExistence type="predicted"/>
<dbReference type="Proteomes" id="UP000722459">
    <property type="component" value="Unassembled WGS sequence"/>
</dbReference>
<organism evidence="1 2">
    <name type="scientific">Candidatus Iainarchaeum sp</name>
    <dbReference type="NCBI Taxonomy" id="3101447"/>
    <lineage>
        <taxon>Archaea</taxon>
        <taxon>Candidatus Iainarchaeota</taxon>
        <taxon>Candidatus Iainarchaeia</taxon>
        <taxon>Candidatus Iainarchaeales</taxon>
        <taxon>Candidatus Iainarchaeaceae</taxon>
        <taxon>Candidatus Iainarchaeum</taxon>
    </lineage>
</organism>
<dbReference type="EMBL" id="JABJNZ010000012">
    <property type="protein sequence ID" value="MBT4870016.1"/>
    <property type="molecule type" value="Genomic_DNA"/>
</dbReference>
<accession>A0A8T5GEQ1</accession>
<sequence>MAIKDNFVGLYIRRFVIPGALVFNKPGFVDFKISGKTSIYARQIFYPEDFFVKFESRIVGAFGDEGRKQLYSIGKKFGYRFAQSGKFENVSNNPGDKIKKWISIVSKFVEGTYASLIENTTDVSLKKTDFTLKNFTVLEELGYEYIFATGGTAGLMAWMFQDPTIEVVLHDVKGNKGNYDGVVTSAPFNYLNSHFKDQLIFSETNLDGLSEEFQNYVSFNQHAEIMHKKSFQSYLDFNFFKYQKGIITFNNNRFFLFETSGTYLIEYELLKSKKKKYLDILFGAAFDTGYETMSQFGSNLNEVFEVLSALGWGEVLQFSSAGNQIKISINHFPWSKWYDDIDFLMVRGFLSGIVSKINKKKMLFEKPVIDLSKGSLSLLFGGKYV</sequence>
<protein>
    <submittedName>
        <fullName evidence="1">Uncharacterized protein</fullName>
    </submittedName>
</protein>
<evidence type="ECO:0000313" key="1">
    <source>
        <dbReference type="EMBL" id="MBT4870016.1"/>
    </source>
</evidence>
<reference evidence="1" key="1">
    <citation type="journal article" date="2021" name="ISME J.">
        <title>Mercury methylation by metabolically versatile and cosmopolitan marine bacteria.</title>
        <authorList>
            <person name="Lin H."/>
            <person name="Ascher D.B."/>
            <person name="Myung Y."/>
            <person name="Lamborg C.H."/>
            <person name="Hallam S.J."/>
            <person name="Gionfriddo C.M."/>
            <person name="Holt K.E."/>
            <person name="Moreau J.W."/>
        </authorList>
    </citation>
    <scope>NUCLEOTIDE SEQUENCE</scope>
    <source>
        <strain evidence="1">SI075_bin30</strain>
    </source>
</reference>
<evidence type="ECO:0000313" key="2">
    <source>
        <dbReference type="Proteomes" id="UP000722459"/>
    </source>
</evidence>
<name>A0A8T5GEQ1_9ARCH</name>